<feature type="chain" id="PRO_5035916971" evidence="7">
    <location>
        <begin position="32"/>
        <end position="121"/>
    </location>
</feature>
<accession>A0A8S1BQ77</accession>
<dbReference type="GO" id="GO:0005179">
    <property type="term" value="F:hormone activity"/>
    <property type="evidence" value="ECO:0007669"/>
    <property type="project" value="UniProtKB-KW"/>
</dbReference>
<comment type="caution">
    <text evidence="8">The sequence shown here is derived from an EMBL/GenBank/DDBJ whole genome shotgun (WGS) entry which is preliminary data.</text>
</comment>
<dbReference type="Pfam" id="PF06377">
    <property type="entry name" value="Adipokin_hormo"/>
    <property type="match status" value="1"/>
</dbReference>
<keyword evidence="3" id="KW-0964">Secreted</keyword>
<organism evidence="8 9">
    <name type="scientific">Cloeon dipterum</name>
    <dbReference type="NCBI Taxonomy" id="197152"/>
    <lineage>
        <taxon>Eukaryota</taxon>
        <taxon>Metazoa</taxon>
        <taxon>Ecdysozoa</taxon>
        <taxon>Arthropoda</taxon>
        <taxon>Hexapoda</taxon>
        <taxon>Insecta</taxon>
        <taxon>Pterygota</taxon>
        <taxon>Palaeoptera</taxon>
        <taxon>Ephemeroptera</taxon>
        <taxon>Pisciforma</taxon>
        <taxon>Baetidae</taxon>
        <taxon>Cloeon</taxon>
    </lineage>
</organism>
<dbReference type="Proteomes" id="UP000494165">
    <property type="component" value="Unassembled WGS sequence"/>
</dbReference>
<dbReference type="InterPro" id="IPR010475">
    <property type="entry name" value="AKH/RPCH_hormone"/>
</dbReference>
<evidence type="ECO:0000256" key="5">
    <source>
        <dbReference type="ARBA" id="ARBA00022729"/>
    </source>
</evidence>
<feature type="signal peptide" evidence="7">
    <location>
        <begin position="1"/>
        <end position="31"/>
    </location>
</feature>
<evidence type="ECO:0000256" key="3">
    <source>
        <dbReference type="ARBA" id="ARBA00022525"/>
    </source>
</evidence>
<dbReference type="GO" id="GO:0007218">
    <property type="term" value="P:neuropeptide signaling pathway"/>
    <property type="evidence" value="ECO:0007669"/>
    <property type="project" value="UniProtKB-KW"/>
</dbReference>
<dbReference type="GO" id="GO:0005576">
    <property type="term" value="C:extracellular region"/>
    <property type="evidence" value="ECO:0007669"/>
    <property type="project" value="UniProtKB-SubCell"/>
</dbReference>
<keyword evidence="9" id="KW-1185">Reference proteome</keyword>
<evidence type="ECO:0000313" key="9">
    <source>
        <dbReference type="Proteomes" id="UP000494165"/>
    </source>
</evidence>
<keyword evidence="4" id="KW-0372">Hormone</keyword>
<comment type="subcellular location">
    <subcellularLocation>
        <location evidence="1">Secreted</location>
    </subcellularLocation>
</comment>
<evidence type="ECO:0000256" key="6">
    <source>
        <dbReference type="ARBA" id="ARBA00023320"/>
    </source>
</evidence>
<protein>
    <submittedName>
        <fullName evidence="8">Uncharacterized protein</fullName>
    </submittedName>
</protein>
<evidence type="ECO:0000256" key="4">
    <source>
        <dbReference type="ARBA" id="ARBA00022702"/>
    </source>
</evidence>
<comment type="similarity">
    <text evidence="2">Belongs to the AKH/HRTH/RPCH family.</text>
</comment>
<evidence type="ECO:0000256" key="7">
    <source>
        <dbReference type="SAM" id="SignalP"/>
    </source>
</evidence>
<dbReference type="OrthoDB" id="6159864at2759"/>
<evidence type="ECO:0000256" key="2">
    <source>
        <dbReference type="ARBA" id="ARBA00006145"/>
    </source>
</evidence>
<dbReference type="EMBL" id="CADEPI010000005">
    <property type="protein sequence ID" value="CAB3361014.1"/>
    <property type="molecule type" value="Genomic_DNA"/>
</dbReference>
<reference evidence="8 9" key="1">
    <citation type="submission" date="2020-04" db="EMBL/GenBank/DDBJ databases">
        <authorList>
            <person name="Alioto T."/>
            <person name="Alioto T."/>
            <person name="Gomez Garrido J."/>
        </authorList>
    </citation>
    <scope>NUCLEOTIDE SEQUENCE [LARGE SCALE GENOMIC DNA]</scope>
</reference>
<evidence type="ECO:0000313" key="8">
    <source>
        <dbReference type="EMBL" id="CAB3361014.1"/>
    </source>
</evidence>
<gene>
    <name evidence="8" type="ORF">CLODIP_2_CD11369</name>
</gene>
<sequence>MALSAQSGKPLLILGLLSTYLLIFCLDTADAQINYSPGWGKRNGVRIESAQEVTGSSPQGVNFSPGWGKRGLTGAAGPGVGIPQELRDSSCKSSMDTILHIYKLVQAEAQKLTNCEKFGSE</sequence>
<proteinExistence type="inferred from homology"/>
<dbReference type="AlphaFoldDB" id="A0A8S1BQ77"/>
<evidence type="ECO:0000256" key="1">
    <source>
        <dbReference type="ARBA" id="ARBA00004613"/>
    </source>
</evidence>
<name>A0A8S1BQ77_9INSE</name>
<keyword evidence="5 7" id="KW-0732">Signal</keyword>
<keyword evidence="6" id="KW-0527">Neuropeptide</keyword>